<evidence type="ECO:0000313" key="2">
    <source>
        <dbReference type="Proteomes" id="UP000533017"/>
    </source>
</evidence>
<dbReference type="Proteomes" id="UP000533017">
    <property type="component" value="Unassembled WGS sequence"/>
</dbReference>
<reference evidence="1 2" key="1">
    <citation type="submission" date="2020-07" db="EMBL/GenBank/DDBJ databases">
        <title>Sequencing the genomes of 1000 actinobacteria strains.</title>
        <authorList>
            <person name="Klenk H.-P."/>
        </authorList>
    </citation>
    <scope>NUCLEOTIDE SEQUENCE [LARGE SCALE GENOMIC DNA]</scope>
    <source>
        <strain evidence="1 2">DSM 45117</strain>
    </source>
</reference>
<sequence length="291" mass="32969">MRQCVVRDHNTPPRRREQGQEILSMLTQEQVARFRADGFVKGSRVLDDAEVDELRAEMERVIDQRDRTDVPKPVQLANLGTDERPIWQIVNIWQASSAFDRLIHNPKITEELAQLSGAGELRVWHDQIQYKPAEQGGLLHWHQDAPLWPILTPDTQVTAWVALDDVDETNGCMSMVRGSHLWGDQMDFLRRTEDDPALPETYDGKPVEVVLRPVAKGEVHFHHSLTWHGSHGNTSNRPRRAIAVHVMGDDTRYAAGGDHIMKKFVTVGDGELMTDDAFPVVWSRAASPASR</sequence>
<keyword evidence="2" id="KW-1185">Reference proteome</keyword>
<keyword evidence="1" id="KW-0223">Dioxygenase</keyword>
<dbReference type="Pfam" id="PF05721">
    <property type="entry name" value="PhyH"/>
    <property type="match status" value="1"/>
</dbReference>
<comment type="caution">
    <text evidence="1">The sequence shown here is derived from an EMBL/GenBank/DDBJ whole genome shotgun (WGS) entry which is preliminary data.</text>
</comment>
<accession>A0ABX2SBC6</accession>
<proteinExistence type="predicted"/>
<dbReference type="EMBL" id="JACBZA010000001">
    <property type="protein sequence ID" value="NYH86961.1"/>
    <property type="molecule type" value="Genomic_DNA"/>
</dbReference>
<dbReference type="Gene3D" id="2.60.120.620">
    <property type="entry name" value="q2cbj1_9rhob like domain"/>
    <property type="match status" value="1"/>
</dbReference>
<name>A0ABX2SBC6_9ACTN</name>
<organism evidence="1 2">
    <name type="scientific">Actinopolymorpha cephalotaxi</name>
    <dbReference type="NCBI Taxonomy" id="504797"/>
    <lineage>
        <taxon>Bacteria</taxon>
        <taxon>Bacillati</taxon>
        <taxon>Actinomycetota</taxon>
        <taxon>Actinomycetes</taxon>
        <taxon>Propionibacteriales</taxon>
        <taxon>Actinopolymorphaceae</taxon>
        <taxon>Actinopolymorpha</taxon>
    </lineage>
</organism>
<dbReference type="GO" id="GO:0051213">
    <property type="term" value="F:dioxygenase activity"/>
    <property type="evidence" value="ECO:0007669"/>
    <property type="project" value="UniProtKB-KW"/>
</dbReference>
<dbReference type="SUPFAM" id="SSF51197">
    <property type="entry name" value="Clavaminate synthase-like"/>
    <property type="match status" value="1"/>
</dbReference>
<dbReference type="InterPro" id="IPR008775">
    <property type="entry name" value="Phytyl_CoA_dOase-like"/>
</dbReference>
<evidence type="ECO:0000313" key="1">
    <source>
        <dbReference type="EMBL" id="NYH86961.1"/>
    </source>
</evidence>
<dbReference type="PANTHER" id="PTHR20883">
    <property type="entry name" value="PHYTANOYL-COA DIOXYGENASE DOMAIN CONTAINING 1"/>
    <property type="match status" value="1"/>
</dbReference>
<keyword evidence="1" id="KW-0560">Oxidoreductase</keyword>
<dbReference type="RefSeq" id="WP_238344822.1">
    <property type="nucleotide sequence ID" value="NZ_JACBZA010000001.1"/>
</dbReference>
<protein>
    <submittedName>
        <fullName evidence="1">Ectoine hydroxylase-related dioxygenase (Phytanoyl-CoA dioxygenase family)</fullName>
    </submittedName>
</protein>
<dbReference type="PANTHER" id="PTHR20883:SF48">
    <property type="entry name" value="ECTOINE DIOXYGENASE"/>
    <property type="match status" value="1"/>
</dbReference>
<gene>
    <name evidence="1" type="ORF">FHR37_005812</name>
</gene>